<evidence type="ECO:0000313" key="11">
    <source>
        <dbReference type="RefSeq" id="XP_045573512.1"/>
    </source>
</evidence>
<evidence type="ECO:0000256" key="2">
    <source>
        <dbReference type="ARBA" id="ARBA00022737"/>
    </source>
</evidence>
<reference evidence="11" key="1">
    <citation type="submission" date="2025-08" db="UniProtKB">
        <authorList>
            <consortium name="RefSeq"/>
        </authorList>
    </citation>
    <scope>IDENTIFICATION</scope>
</reference>
<evidence type="ECO:0000256" key="5">
    <source>
        <dbReference type="ARBA" id="ARBA00023242"/>
    </source>
</evidence>
<feature type="region of interest" description="Disordered" evidence="8">
    <location>
        <begin position="165"/>
        <end position="194"/>
    </location>
</feature>
<dbReference type="PROSITE" id="PS00028">
    <property type="entry name" value="ZINC_FINGER_C2H2_1"/>
    <property type="match status" value="3"/>
</dbReference>
<dbReference type="InterPro" id="IPR036236">
    <property type="entry name" value="Znf_C2H2_sf"/>
</dbReference>
<evidence type="ECO:0000256" key="4">
    <source>
        <dbReference type="ARBA" id="ARBA00022833"/>
    </source>
</evidence>
<dbReference type="Proteomes" id="UP001652741">
    <property type="component" value="Chromosome ssa04"/>
</dbReference>
<evidence type="ECO:0000256" key="3">
    <source>
        <dbReference type="ARBA" id="ARBA00022771"/>
    </source>
</evidence>
<dbReference type="PANTHER" id="PTHR23235:SF142">
    <property type="entry name" value="ZINC FINGER PROTEIN 384"/>
    <property type="match status" value="1"/>
</dbReference>
<evidence type="ECO:0000313" key="10">
    <source>
        <dbReference type="Proteomes" id="UP001652741"/>
    </source>
</evidence>
<feature type="domain" description="C2H2-type" evidence="9">
    <location>
        <begin position="489"/>
        <end position="516"/>
    </location>
</feature>
<accession>A0ABM3ER27</accession>
<evidence type="ECO:0000256" key="6">
    <source>
        <dbReference type="PROSITE-ProRule" id="PRU00042"/>
    </source>
</evidence>
<dbReference type="PROSITE" id="PS50157">
    <property type="entry name" value="ZINC_FINGER_C2H2_2"/>
    <property type="match status" value="3"/>
</dbReference>
<dbReference type="Pfam" id="PF13465">
    <property type="entry name" value="zf-H2C2_2"/>
    <property type="match status" value="1"/>
</dbReference>
<keyword evidence="4" id="KW-0862">Zinc</keyword>
<organism evidence="10 11">
    <name type="scientific">Salmo salar</name>
    <name type="common">Atlantic salmon</name>
    <dbReference type="NCBI Taxonomy" id="8030"/>
    <lineage>
        <taxon>Eukaryota</taxon>
        <taxon>Metazoa</taxon>
        <taxon>Chordata</taxon>
        <taxon>Craniata</taxon>
        <taxon>Vertebrata</taxon>
        <taxon>Euteleostomi</taxon>
        <taxon>Actinopterygii</taxon>
        <taxon>Neopterygii</taxon>
        <taxon>Teleostei</taxon>
        <taxon>Protacanthopterygii</taxon>
        <taxon>Salmoniformes</taxon>
        <taxon>Salmonidae</taxon>
        <taxon>Salmoninae</taxon>
        <taxon>Salmo</taxon>
    </lineage>
</organism>
<evidence type="ECO:0000259" key="9">
    <source>
        <dbReference type="PROSITE" id="PS50157"/>
    </source>
</evidence>
<dbReference type="SMART" id="SM00355">
    <property type="entry name" value="ZnF_C2H2"/>
    <property type="match status" value="3"/>
</dbReference>
<keyword evidence="2" id="KW-0677">Repeat</keyword>
<dbReference type="InterPro" id="IPR013087">
    <property type="entry name" value="Znf_C2H2_type"/>
</dbReference>
<proteinExistence type="predicted"/>
<feature type="coiled-coil region" evidence="7">
    <location>
        <begin position="41"/>
        <end position="68"/>
    </location>
</feature>
<keyword evidence="1" id="KW-0479">Metal-binding</keyword>
<dbReference type="Pfam" id="PF00096">
    <property type="entry name" value="zf-C2H2"/>
    <property type="match status" value="1"/>
</dbReference>
<dbReference type="PANTHER" id="PTHR23235">
    <property type="entry name" value="KRUEPPEL-LIKE TRANSCRIPTION FACTOR"/>
    <property type="match status" value="1"/>
</dbReference>
<dbReference type="GeneID" id="106602404"/>
<evidence type="ECO:0000256" key="1">
    <source>
        <dbReference type="ARBA" id="ARBA00022723"/>
    </source>
</evidence>
<feature type="region of interest" description="Disordered" evidence="8">
    <location>
        <begin position="209"/>
        <end position="245"/>
    </location>
</feature>
<keyword evidence="5" id="KW-0539">Nucleus</keyword>
<evidence type="ECO:0000256" key="7">
    <source>
        <dbReference type="SAM" id="Coils"/>
    </source>
</evidence>
<feature type="region of interest" description="Disordered" evidence="8">
    <location>
        <begin position="108"/>
        <end position="128"/>
    </location>
</feature>
<evidence type="ECO:0000256" key="8">
    <source>
        <dbReference type="SAM" id="MobiDB-lite"/>
    </source>
</evidence>
<keyword evidence="7" id="KW-0175">Coiled coil</keyword>
<feature type="domain" description="C2H2-type" evidence="9">
    <location>
        <begin position="517"/>
        <end position="544"/>
    </location>
</feature>
<dbReference type="RefSeq" id="XP_045573512.1">
    <property type="nucleotide sequence ID" value="XM_045717556.1"/>
</dbReference>
<name>A0ABM3ER27_SALSA</name>
<keyword evidence="3 6" id="KW-0863">Zinc-finger</keyword>
<dbReference type="SUPFAM" id="SSF57667">
    <property type="entry name" value="beta-beta-alpha zinc fingers"/>
    <property type="match status" value="2"/>
</dbReference>
<protein>
    <submittedName>
        <fullName evidence="11">Uncharacterized protein isoform X1</fullName>
    </submittedName>
</protein>
<feature type="domain" description="C2H2-type" evidence="9">
    <location>
        <begin position="545"/>
        <end position="568"/>
    </location>
</feature>
<keyword evidence="10" id="KW-1185">Reference proteome</keyword>
<sequence length="568" mass="62795">MANCMIFHTQIASIMEVLANAAVAEICKLVDDDYAVVRLEITQSQKENRALRRKLQLQELKVARERAERTARERVLASRPSSVKILDRYRGMARGEGHLARGHRSFVKPAGHNTLRDDQPITVDEGSGTSTQHVIMIESADPGVKLERTEGEEVPRHSRVIQSGEAAGVASPVATEDLTAPQPRTRRSITEEEEGPEVLLVKEEGCEEGLGNTKGTMVIDDNQTTPPPEPTEEPAEQHRTTHSLTESVDMEDGKPDLLLVKEETIEDGPESIDLLSGLKMGEQGGWLEANRGDWASILDSQTQTGATKGPGDNVTEQARTRDDIVEVSGWDSVLNYGLGNNTVNHNQKQTVEHKTTTELSLHDNRLAETRARRRFGLRGQRGVRMRTDTDSVSDAPSCSYSCDSERLMAPQVNPLTGAAFSLPSIGSINWNMDPATTQTLPGLHPPHTLLLNQTSDNASASTLNGYTSPLTNDSSSNAISRSGGREKRFPCSFCGKSFSFPKQMEIHQRMHTGEKPFGCHLCRASFSQSSNLKRHQRVHTGEKPYSCPQCEKRFSRQHDMKMHLKVHT</sequence>
<dbReference type="Gene3D" id="3.30.160.60">
    <property type="entry name" value="Classic Zinc Finger"/>
    <property type="match status" value="3"/>
</dbReference>
<gene>
    <name evidence="11" type="primary">LOC106602404</name>
</gene>